<dbReference type="Gene3D" id="2.130.10.10">
    <property type="entry name" value="YVTN repeat-like/Quinoprotein amine dehydrogenase"/>
    <property type="match status" value="2"/>
</dbReference>
<dbReference type="InterPro" id="IPR018391">
    <property type="entry name" value="PQQ_b-propeller_rpt"/>
</dbReference>
<accession>A0ABR1G5P3</accession>
<proteinExistence type="predicted"/>
<keyword evidence="4" id="KW-1185">Reference proteome</keyword>
<dbReference type="SMART" id="SM00564">
    <property type="entry name" value="PQQ"/>
    <property type="match status" value="6"/>
</dbReference>
<reference evidence="3 4" key="1">
    <citation type="submission" date="2024-03" db="EMBL/GenBank/DDBJ databases">
        <title>Aureococcus anophagefferens CCMP1851 and Kratosvirus quantuckense: Draft genome of a second virus-susceptible host strain in the model system.</title>
        <authorList>
            <person name="Chase E."/>
            <person name="Truchon A.R."/>
            <person name="Schepens W."/>
            <person name="Wilhelm S.W."/>
        </authorList>
    </citation>
    <scope>NUCLEOTIDE SEQUENCE [LARGE SCALE GENOMIC DNA]</scope>
    <source>
        <strain evidence="3 4">CCMP1851</strain>
    </source>
</reference>
<dbReference type="InterPro" id="IPR002372">
    <property type="entry name" value="PQQ_rpt_dom"/>
</dbReference>
<dbReference type="Pfam" id="PF13360">
    <property type="entry name" value="PQQ_2"/>
    <property type="match status" value="3"/>
</dbReference>
<name>A0ABR1G5P3_AURAN</name>
<dbReference type="PANTHER" id="PTHR34512">
    <property type="entry name" value="CELL SURFACE PROTEIN"/>
    <property type="match status" value="1"/>
</dbReference>
<dbReference type="InterPro" id="IPR015943">
    <property type="entry name" value="WD40/YVTN_repeat-like_dom_sf"/>
</dbReference>
<feature type="domain" description="Pyrrolo-quinoline quinone repeat" evidence="2">
    <location>
        <begin position="290"/>
        <end position="386"/>
    </location>
</feature>
<protein>
    <submittedName>
        <fullName evidence="3">AMP-binding protein</fullName>
    </submittedName>
</protein>
<comment type="caution">
    <text evidence="3">The sequence shown here is derived from an EMBL/GenBank/DDBJ whole genome shotgun (WGS) entry which is preliminary data.</text>
</comment>
<dbReference type="Proteomes" id="UP001363151">
    <property type="component" value="Unassembled WGS sequence"/>
</dbReference>
<keyword evidence="1" id="KW-0732">Signal</keyword>
<evidence type="ECO:0000256" key="1">
    <source>
        <dbReference type="SAM" id="SignalP"/>
    </source>
</evidence>
<dbReference type="PANTHER" id="PTHR34512:SF30">
    <property type="entry name" value="OUTER MEMBRANE PROTEIN ASSEMBLY FACTOR BAMB"/>
    <property type="match status" value="1"/>
</dbReference>
<dbReference type="SUPFAM" id="SSF50998">
    <property type="entry name" value="Quinoprotein alcohol dehydrogenase-like"/>
    <property type="match status" value="2"/>
</dbReference>
<evidence type="ECO:0000313" key="3">
    <source>
        <dbReference type="EMBL" id="KAK7248506.1"/>
    </source>
</evidence>
<sequence>MGSPIALASLALVMGSPSVAALASLAGAASPNGTLLWRSAVGCHRWGPGCWVPNFSGTDASPAVSPRGATVVVGSYDGTVYALDGADGSFRWNASVDMGVGEGTAALVGRGCYVVCGLFDVRCLDGDSGAATWTFAPGGQIGACGGYDGARVFVGTLRKELVAIDAADGAELWRYEGQGEVWATHGPRVVGDLVCAGFGGAAYVKANCSATVDCVNQGRTRVIQRRFNVQSTPAVGASQLYVGSYDNCLYAYALAGGASRWRTCTAGRLEASAFVVERHGAEVVVVGSGDGHVYAFSAAGDVLWRTRLGNAVSLLRQGGVGSSAALRGDTLYVGGPDAFFALDADSGAERWRHTTGAMVGSSPAVFGTHVYVGCEDGYLYAFDVEDDP</sequence>
<feature type="signal peptide" evidence="1">
    <location>
        <begin position="1"/>
        <end position="21"/>
    </location>
</feature>
<dbReference type="EMBL" id="JBBJCI010000095">
    <property type="protein sequence ID" value="KAK7248506.1"/>
    <property type="molecule type" value="Genomic_DNA"/>
</dbReference>
<gene>
    <name evidence="3" type="ORF">SO694_00163045</name>
</gene>
<feature type="chain" id="PRO_5046424111" evidence="1">
    <location>
        <begin position="22"/>
        <end position="388"/>
    </location>
</feature>
<evidence type="ECO:0000259" key="2">
    <source>
        <dbReference type="Pfam" id="PF13360"/>
    </source>
</evidence>
<feature type="domain" description="Pyrrolo-quinoline quinone repeat" evidence="2">
    <location>
        <begin position="30"/>
        <end position="100"/>
    </location>
</feature>
<dbReference type="InterPro" id="IPR011047">
    <property type="entry name" value="Quinoprotein_ADH-like_sf"/>
</dbReference>
<evidence type="ECO:0000313" key="4">
    <source>
        <dbReference type="Proteomes" id="UP001363151"/>
    </source>
</evidence>
<organism evidence="3 4">
    <name type="scientific">Aureococcus anophagefferens</name>
    <name type="common">Harmful bloom alga</name>
    <dbReference type="NCBI Taxonomy" id="44056"/>
    <lineage>
        <taxon>Eukaryota</taxon>
        <taxon>Sar</taxon>
        <taxon>Stramenopiles</taxon>
        <taxon>Ochrophyta</taxon>
        <taxon>Pelagophyceae</taxon>
        <taxon>Pelagomonadales</taxon>
        <taxon>Pelagomonadaceae</taxon>
        <taxon>Aureococcus</taxon>
    </lineage>
</organism>
<feature type="domain" description="Pyrrolo-quinoline quinone repeat" evidence="2">
    <location>
        <begin position="120"/>
        <end position="195"/>
    </location>
</feature>